<dbReference type="InterPro" id="IPR007275">
    <property type="entry name" value="YTH_domain"/>
</dbReference>
<dbReference type="PANTHER" id="PTHR12357:SF95">
    <property type="entry name" value="YTH DOMAIN-CONTAINING FAMILY PROTEIN"/>
    <property type="match status" value="1"/>
</dbReference>
<evidence type="ECO:0000313" key="5">
    <source>
        <dbReference type="Proteomes" id="UP000257109"/>
    </source>
</evidence>
<evidence type="ECO:0000256" key="2">
    <source>
        <dbReference type="SAM" id="MobiDB-lite"/>
    </source>
</evidence>
<feature type="compositionally biased region" description="Polar residues" evidence="2">
    <location>
        <begin position="107"/>
        <end position="126"/>
    </location>
</feature>
<evidence type="ECO:0000256" key="1">
    <source>
        <dbReference type="RuleBase" id="RU369095"/>
    </source>
</evidence>
<dbReference type="Gene3D" id="3.10.590.10">
    <property type="entry name" value="ph1033 like domains"/>
    <property type="match status" value="1"/>
</dbReference>
<comment type="similarity">
    <text evidence="1">Belongs to the YTHDF family.</text>
</comment>
<comment type="function">
    <text evidence="1">Specifically recognizes and binds N6-methyladenosine (m6A)-containing RNAs, and regulates mRNA stability. M6A is a modification present at internal sites of mRNAs and some non-coding RNAs and plays a role in mRNA stability and processing.</text>
</comment>
<keyword evidence="1" id="KW-0694">RNA-binding</keyword>
<dbReference type="GO" id="GO:0005737">
    <property type="term" value="C:cytoplasm"/>
    <property type="evidence" value="ECO:0007669"/>
    <property type="project" value="TreeGrafter"/>
</dbReference>
<sequence>GHESEAPCYSSVSSVGVQSKTVKGFVIAKNYSKSPGLMKSNNLKSTHGNGSLTSTISKTVADTKKDIKSLNKAPYLRSNFTAATPPSTYNQVGKFSSLATPRCHVSPPTNCRPNTSTNNGPNGRLSSVNDRFLLSDKFRNGESETSVEITRGPRGHYNNFLLQPSVVKDKLAITICRDQYNLSDFQTEYETAKFYVIKSFNEDDVHKGIKYNVWTSTPNGNRKLNAAFLDAEAKLKQTGTKFPVFLFFSVNASRQFVGVAEMLGPVDFEKDMSFWKLDKYNGFFPIKWHIIKDVPNNQFVHIILPSNENKPVTFTRDTQEVILNLALKRAYACFYRDRKK</sequence>
<dbReference type="GO" id="GO:1990247">
    <property type="term" value="F:N6-methyladenosine-containing RNA reader activity"/>
    <property type="evidence" value="ECO:0007669"/>
    <property type="project" value="UniProtKB-UniRule"/>
</dbReference>
<dbReference type="PANTHER" id="PTHR12357">
    <property type="entry name" value="YTH YT521-B HOMOLOGY DOMAIN-CONTAINING"/>
    <property type="match status" value="1"/>
</dbReference>
<dbReference type="OrthoDB" id="306690at2759"/>
<dbReference type="Proteomes" id="UP000257109">
    <property type="component" value="Unassembled WGS sequence"/>
</dbReference>
<dbReference type="PROSITE" id="PS50882">
    <property type="entry name" value="YTH"/>
    <property type="match status" value="1"/>
</dbReference>
<evidence type="ECO:0000259" key="3">
    <source>
        <dbReference type="PROSITE" id="PS50882"/>
    </source>
</evidence>
<feature type="region of interest" description="Disordered" evidence="2">
    <location>
        <begin position="106"/>
        <end position="126"/>
    </location>
</feature>
<evidence type="ECO:0000313" key="4">
    <source>
        <dbReference type="EMBL" id="RDX83735.1"/>
    </source>
</evidence>
<reference evidence="4" key="1">
    <citation type="submission" date="2018-05" db="EMBL/GenBank/DDBJ databases">
        <title>Draft genome of Mucuna pruriens seed.</title>
        <authorList>
            <person name="Nnadi N.E."/>
            <person name="Vos R."/>
            <person name="Hasami M.H."/>
            <person name="Devisetty U.K."/>
            <person name="Aguiy J.C."/>
        </authorList>
    </citation>
    <scope>NUCLEOTIDE SEQUENCE [LARGE SCALE GENOMIC DNA]</scope>
    <source>
        <strain evidence="4">JCA_2017</strain>
    </source>
</reference>
<dbReference type="GO" id="GO:0003729">
    <property type="term" value="F:mRNA binding"/>
    <property type="evidence" value="ECO:0007669"/>
    <property type="project" value="UniProtKB-UniRule"/>
</dbReference>
<dbReference type="GO" id="GO:0061157">
    <property type="term" value="P:mRNA destabilization"/>
    <property type="evidence" value="ECO:0007669"/>
    <property type="project" value="TreeGrafter"/>
</dbReference>
<accession>A0A371FZK0</accession>
<feature type="non-terminal residue" evidence="4">
    <location>
        <position position="1"/>
    </location>
</feature>
<feature type="domain" description="YTH" evidence="3">
    <location>
        <begin position="192"/>
        <end position="333"/>
    </location>
</feature>
<dbReference type="InterPro" id="IPR045168">
    <property type="entry name" value="YTH_prot"/>
</dbReference>
<keyword evidence="5" id="KW-1185">Reference proteome</keyword>
<protein>
    <recommendedName>
        <fullName evidence="1">YTH domain-containing family protein</fullName>
    </recommendedName>
</protein>
<gene>
    <name evidence="4" type="primary">ythdf2</name>
    <name evidence="4" type="ORF">CR513_35316</name>
</gene>
<feature type="non-terminal residue" evidence="4">
    <location>
        <position position="340"/>
    </location>
</feature>
<organism evidence="4 5">
    <name type="scientific">Mucuna pruriens</name>
    <name type="common">Velvet bean</name>
    <name type="synonym">Dolichos pruriens</name>
    <dbReference type="NCBI Taxonomy" id="157652"/>
    <lineage>
        <taxon>Eukaryota</taxon>
        <taxon>Viridiplantae</taxon>
        <taxon>Streptophyta</taxon>
        <taxon>Embryophyta</taxon>
        <taxon>Tracheophyta</taxon>
        <taxon>Spermatophyta</taxon>
        <taxon>Magnoliopsida</taxon>
        <taxon>eudicotyledons</taxon>
        <taxon>Gunneridae</taxon>
        <taxon>Pentapetalae</taxon>
        <taxon>rosids</taxon>
        <taxon>fabids</taxon>
        <taxon>Fabales</taxon>
        <taxon>Fabaceae</taxon>
        <taxon>Papilionoideae</taxon>
        <taxon>50 kb inversion clade</taxon>
        <taxon>NPAAA clade</taxon>
        <taxon>indigoferoid/millettioid clade</taxon>
        <taxon>Phaseoleae</taxon>
        <taxon>Mucuna</taxon>
    </lineage>
</organism>
<comment type="caution">
    <text evidence="4">The sequence shown here is derived from an EMBL/GenBank/DDBJ whole genome shotgun (WGS) entry which is preliminary data.</text>
</comment>
<dbReference type="STRING" id="157652.A0A371FZK0"/>
<dbReference type="AlphaFoldDB" id="A0A371FZK0"/>
<dbReference type="CDD" id="cd21134">
    <property type="entry name" value="YTH"/>
    <property type="match status" value="1"/>
</dbReference>
<dbReference type="Pfam" id="PF04146">
    <property type="entry name" value="YTH"/>
    <property type="match status" value="1"/>
</dbReference>
<dbReference type="EMBL" id="QJKJ01007263">
    <property type="protein sequence ID" value="RDX83735.1"/>
    <property type="molecule type" value="Genomic_DNA"/>
</dbReference>
<name>A0A371FZK0_MUCPR</name>
<proteinExistence type="inferred from homology"/>